<name>A0A1Y2GKJ1_9FUNG</name>
<organism evidence="4 5">
    <name type="scientific">Lobosporangium transversale</name>
    <dbReference type="NCBI Taxonomy" id="64571"/>
    <lineage>
        <taxon>Eukaryota</taxon>
        <taxon>Fungi</taxon>
        <taxon>Fungi incertae sedis</taxon>
        <taxon>Mucoromycota</taxon>
        <taxon>Mortierellomycotina</taxon>
        <taxon>Mortierellomycetes</taxon>
        <taxon>Mortierellales</taxon>
        <taxon>Mortierellaceae</taxon>
        <taxon>Lobosporangium</taxon>
    </lineage>
</organism>
<reference evidence="4 5" key="1">
    <citation type="submission" date="2016-07" db="EMBL/GenBank/DDBJ databases">
        <title>Pervasive Adenine N6-methylation of Active Genes in Fungi.</title>
        <authorList>
            <consortium name="DOE Joint Genome Institute"/>
            <person name="Mondo S.J."/>
            <person name="Dannebaum R.O."/>
            <person name="Kuo R.C."/>
            <person name="Labutti K."/>
            <person name="Haridas S."/>
            <person name="Kuo A."/>
            <person name="Salamov A."/>
            <person name="Ahrendt S.R."/>
            <person name="Lipzen A."/>
            <person name="Sullivan W."/>
            <person name="Andreopoulos W.B."/>
            <person name="Clum A."/>
            <person name="Lindquist E."/>
            <person name="Daum C."/>
            <person name="Ramamoorthy G.K."/>
            <person name="Gryganskyi A."/>
            <person name="Culley D."/>
            <person name="Magnuson J.K."/>
            <person name="James T.Y."/>
            <person name="O'Malley M.A."/>
            <person name="Stajich J.E."/>
            <person name="Spatafora J.W."/>
            <person name="Visel A."/>
            <person name="Grigoriev I.V."/>
        </authorList>
    </citation>
    <scope>NUCLEOTIDE SEQUENCE [LARGE SCALE GENOMIC DNA]</scope>
    <source>
        <strain evidence="4 5">NRRL 3116</strain>
    </source>
</reference>
<keyword evidence="5" id="KW-1185">Reference proteome</keyword>
<evidence type="ECO:0000256" key="1">
    <source>
        <dbReference type="SAM" id="MobiDB-lite"/>
    </source>
</evidence>
<dbReference type="Proteomes" id="UP000193648">
    <property type="component" value="Unassembled WGS sequence"/>
</dbReference>
<feature type="transmembrane region" description="Helical" evidence="2">
    <location>
        <begin position="210"/>
        <end position="229"/>
    </location>
</feature>
<accession>A0A1Y2GKJ1</accession>
<evidence type="ECO:0000256" key="2">
    <source>
        <dbReference type="SAM" id="Phobius"/>
    </source>
</evidence>
<comment type="caution">
    <text evidence="4">The sequence shown here is derived from an EMBL/GenBank/DDBJ whole genome shotgun (WGS) entry which is preliminary data.</text>
</comment>
<feature type="region of interest" description="Disordered" evidence="1">
    <location>
        <begin position="145"/>
        <end position="170"/>
    </location>
</feature>
<dbReference type="AlphaFoldDB" id="A0A1Y2GKJ1"/>
<keyword evidence="2" id="KW-0472">Membrane</keyword>
<feature type="signal peptide" evidence="3">
    <location>
        <begin position="1"/>
        <end position="24"/>
    </location>
</feature>
<dbReference type="GeneID" id="33572027"/>
<keyword evidence="2" id="KW-0812">Transmembrane</keyword>
<gene>
    <name evidence="4" type="ORF">BCR41DRAFT_422702</name>
</gene>
<sequence length="230" mass="23880">MKTSLKTLLVVGLTCLQYLSGIDAQAATPTTPVRGTVSATTTTVPTPSQPSFVNTPGLQISSVYNGMTIIQDTVLSIMISLSDQRPISSINFSVAKKDGSSNTTISTVSSGATIRSRQLWNVTSEQYPLGEYLLNIIITPNNTVGAGTNPPASSSSAPPEPKPTEAPSTPSVGPAVYYWQMTVKVVQRSSPLPSSSAMSLNVLGGGSSMGYLYSMMVAVGVISLGAMLGL</sequence>
<evidence type="ECO:0000256" key="3">
    <source>
        <dbReference type="SAM" id="SignalP"/>
    </source>
</evidence>
<dbReference type="OrthoDB" id="2440113at2759"/>
<evidence type="ECO:0000313" key="5">
    <source>
        <dbReference type="Proteomes" id="UP000193648"/>
    </source>
</evidence>
<keyword evidence="2" id="KW-1133">Transmembrane helix</keyword>
<proteinExistence type="predicted"/>
<dbReference type="InParanoid" id="A0A1Y2GKJ1"/>
<evidence type="ECO:0008006" key="6">
    <source>
        <dbReference type="Google" id="ProtNLM"/>
    </source>
</evidence>
<protein>
    <recommendedName>
        <fullName evidence="6">Ser-Thr-rich glycosyl-phosphatidyl-inositol-anchored membrane family-domain-containing protein</fullName>
    </recommendedName>
</protein>
<evidence type="ECO:0000313" key="4">
    <source>
        <dbReference type="EMBL" id="ORZ13783.1"/>
    </source>
</evidence>
<dbReference type="EMBL" id="MCFF01000022">
    <property type="protein sequence ID" value="ORZ13783.1"/>
    <property type="molecule type" value="Genomic_DNA"/>
</dbReference>
<dbReference type="RefSeq" id="XP_021880567.1">
    <property type="nucleotide sequence ID" value="XM_022030184.1"/>
</dbReference>
<feature type="chain" id="PRO_5013322416" description="Ser-Thr-rich glycosyl-phosphatidyl-inositol-anchored membrane family-domain-containing protein" evidence="3">
    <location>
        <begin position="25"/>
        <end position="230"/>
    </location>
</feature>
<keyword evidence="3" id="KW-0732">Signal</keyword>